<evidence type="ECO:0000256" key="1">
    <source>
        <dbReference type="SAM" id="Phobius"/>
    </source>
</evidence>
<feature type="transmembrane region" description="Helical" evidence="1">
    <location>
        <begin position="20"/>
        <end position="40"/>
    </location>
</feature>
<evidence type="ECO:0000313" key="3">
    <source>
        <dbReference type="EMBL" id="KAJ6990657.1"/>
    </source>
</evidence>
<proteinExistence type="predicted"/>
<organism evidence="3 4">
    <name type="scientific">Populus alba x Populus x berolinensis</name>
    <dbReference type="NCBI Taxonomy" id="444605"/>
    <lineage>
        <taxon>Eukaryota</taxon>
        <taxon>Viridiplantae</taxon>
        <taxon>Streptophyta</taxon>
        <taxon>Embryophyta</taxon>
        <taxon>Tracheophyta</taxon>
        <taxon>Spermatophyta</taxon>
        <taxon>Magnoliopsida</taxon>
        <taxon>eudicotyledons</taxon>
        <taxon>Gunneridae</taxon>
        <taxon>Pentapetalae</taxon>
        <taxon>rosids</taxon>
        <taxon>fabids</taxon>
        <taxon>Malpighiales</taxon>
        <taxon>Salicaceae</taxon>
        <taxon>Saliceae</taxon>
        <taxon>Populus</taxon>
    </lineage>
</organism>
<reference evidence="3" key="1">
    <citation type="journal article" date="2023" name="Mol. Ecol. Resour.">
        <title>Chromosome-level genome assembly of a triploid poplar Populus alba 'Berolinensis'.</title>
        <authorList>
            <person name="Chen S."/>
            <person name="Yu Y."/>
            <person name="Wang X."/>
            <person name="Wang S."/>
            <person name="Zhang T."/>
            <person name="Zhou Y."/>
            <person name="He R."/>
            <person name="Meng N."/>
            <person name="Wang Y."/>
            <person name="Liu W."/>
            <person name="Liu Z."/>
            <person name="Liu J."/>
            <person name="Guo Q."/>
            <person name="Huang H."/>
            <person name="Sederoff R.R."/>
            <person name="Wang G."/>
            <person name="Qu G."/>
            <person name="Chen S."/>
        </authorList>
    </citation>
    <scope>NUCLEOTIDE SEQUENCE</scope>
    <source>
        <strain evidence="3">SC-2020</strain>
    </source>
</reference>
<accession>A0AAD6QHU4</accession>
<dbReference type="EMBL" id="JAQIZT010000007">
    <property type="protein sequence ID" value="KAJ6990657.1"/>
    <property type="molecule type" value="Genomic_DNA"/>
</dbReference>
<sequence>MNLISKRLGLRSLSQNPNFIEYSLALQFCFLINIGVLIFLSDTEKVKENQAEFTIHNNVDIAFVFIHLAPTNQ</sequence>
<dbReference type="AlphaFoldDB" id="A0AAD6QHU4"/>
<keyword evidence="4" id="KW-1185">Reference proteome</keyword>
<keyword evidence="1" id="KW-0472">Membrane</keyword>
<name>A0AAD6QHU4_9ROSI</name>
<dbReference type="Proteomes" id="UP001164929">
    <property type="component" value="Chromosome 7"/>
</dbReference>
<protein>
    <submittedName>
        <fullName evidence="3">Uncharacterized protein</fullName>
    </submittedName>
</protein>
<gene>
    <name evidence="2" type="ORF">NC653_019033</name>
    <name evidence="3" type="ORF">NC653_019042</name>
</gene>
<evidence type="ECO:0000313" key="4">
    <source>
        <dbReference type="Proteomes" id="UP001164929"/>
    </source>
</evidence>
<comment type="caution">
    <text evidence="3">The sequence shown here is derived from an EMBL/GenBank/DDBJ whole genome shotgun (WGS) entry which is preliminary data.</text>
</comment>
<keyword evidence="1" id="KW-0812">Transmembrane</keyword>
<evidence type="ECO:0000313" key="2">
    <source>
        <dbReference type="EMBL" id="KAJ6990644.1"/>
    </source>
</evidence>
<dbReference type="EMBL" id="JAQIZT010000007">
    <property type="protein sequence ID" value="KAJ6990644.1"/>
    <property type="molecule type" value="Genomic_DNA"/>
</dbReference>
<keyword evidence="1" id="KW-1133">Transmembrane helix</keyword>